<keyword evidence="2" id="KW-1133">Transmembrane helix</keyword>
<feature type="transmembrane region" description="Helical" evidence="2">
    <location>
        <begin position="289"/>
        <end position="309"/>
    </location>
</feature>
<feature type="domain" description="DUF4220" evidence="3">
    <location>
        <begin position="53"/>
        <end position="400"/>
    </location>
</feature>
<gene>
    <name evidence="4" type="ORF">ACJRO7_004155</name>
</gene>
<evidence type="ECO:0000259" key="3">
    <source>
        <dbReference type="Pfam" id="PF13968"/>
    </source>
</evidence>
<keyword evidence="2" id="KW-0472">Membrane</keyword>
<feature type="transmembrane region" description="Helical" evidence="2">
    <location>
        <begin position="91"/>
        <end position="112"/>
    </location>
</feature>
<keyword evidence="1" id="KW-0175">Coiled coil</keyword>
<evidence type="ECO:0000313" key="4">
    <source>
        <dbReference type="EMBL" id="KAL3719155.1"/>
    </source>
</evidence>
<dbReference type="Pfam" id="PF04578">
    <property type="entry name" value="DUF594"/>
    <property type="match status" value="1"/>
</dbReference>
<keyword evidence="5" id="KW-1185">Reference proteome</keyword>
<comment type="caution">
    <text evidence="4">The sequence shown here is derived from an EMBL/GenBank/DDBJ whole genome shotgun (WGS) entry which is preliminary data.</text>
</comment>
<evidence type="ECO:0000256" key="1">
    <source>
        <dbReference type="SAM" id="Coils"/>
    </source>
</evidence>
<proteinExistence type="predicted"/>
<feature type="transmembrane region" description="Helical" evidence="2">
    <location>
        <begin position="147"/>
        <end position="163"/>
    </location>
</feature>
<dbReference type="InterPro" id="IPR007658">
    <property type="entry name" value="DUF594"/>
</dbReference>
<protein>
    <recommendedName>
        <fullName evidence="3">DUF4220 domain-containing protein</fullName>
    </recommendedName>
</protein>
<reference evidence="4 5" key="1">
    <citation type="submission" date="2024-11" db="EMBL/GenBank/DDBJ databases">
        <title>Chromosome-level genome assembly of Eucalyptus globulus Labill. provides insights into its genome evolution.</title>
        <authorList>
            <person name="Li X."/>
        </authorList>
    </citation>
    <scope>NUCLEOTIDE SEQUENCE [LARGE SCALE GENOMIC DNA]</scope>
    <source>
        <strain evidence="4">CL2024</strain>
        <tissue evidence="4">Fresh tender leaves</tissue>
    </source>
</reference>
<evidence type="ECO:0000313" key="5">
    <source>
        <dbReference type="Proteomes" id="UP001634007"/>
    </source>
</evidence>
<accession>A0ABD3IZ56</accession>
<dbReference type="Proteomes" id="UP001634007">
    <property type="component" value="Unassembled WGS sequence"/>
</dbReference>
<name>A0ABD3IZ56_EUCGL</name>
<keyword evidence="2" id="KW-0812">Transmembrane</keyword>
<dbReference type="InterPro" id="IPR025315">
    <property type="entry name" value="DUF4220"/>
</dbReference>
<feature type="transmembrane region" description="Helical" evidence="2">
    <location>
        <begin position="21"/>
        <end position="39"/>
    </location>
</feature>
<sequence>MGITKILAEAQNLWMKLNLRGAILTSLSLQVFLIFFAPMRKRWSNRWFRTVMWLAYLVADSVAIYAFGLLAKAQINGCTSDSKVDAYDGDLLAFWAPFLLLHLGGPDTITAFAVEDNELWGRHLLNLLFQLGTACYVFYQSLPSNKLIVPTIFVFIGGTIKYIERTCALYHARFSKFRGSLLSSLDADRDSDAQIKMISKHNIKSQDVGEQPETDLGDREVIKAASFYFTTFKGLLVELPFRPNQMNRSWEFFRSTTAKDAFRVIEAELNFFYDVLYTKAAVVRCPTGYLFRAISVGSVVTAFALFYVLNKRGFHEYDIKITYTLLLGAVGLEFVALSMLICSDRTFAKVGTSQKHHRSLFTGCIFIKFLHKFKSESSPFALHMLHARWSRSIFQYNLIDSRLSRWPKWIEKLLDLIPLWEFFDDLKPGRRVPYTEKLGELIFDELKRKGSTAEDMERALEICAARGEWALKHSETKQDCTNLLPFVRTVDYDESLLLWHVATELCYIMDTEESTEFNTDRINSKALSDYMLHLMIKQPNMMSAIAGFGEIRFQYTCDELDKLLIGNLSHGSKMNIMKKNVCRTLLEVEPPDEGRQKISSVLSNARFLARELRSIEKNDRWKIMSKVWVELLGYAAVHCRTSAHAQHLSKGGELVTLVWLLMAQLGLYQRLGAVESPSTRVILRRVAKAERVAKAAEAAVAKAAEAAEEAEAAAAEAAEAGAAAEAGTAAEAGAAAEVEAAGGAWGAVRAAIAGGAAAGRGGGLAGVGAARAARAARAAEATGAARAAEAAEAAKAAEAAGAAARAAARGAVEAAAKRAAAGGVVEAAAKRAAAEAAVERAVEVAEATAVVEMVVAERAAEAAKVAAAAAATARAAAVEEAATAAKLKGLVATNGVRRLLMS</sequence>
<evidence type="ECO:0000256" key="2">
    <source>
        <dbReference type="SAM" id="Phobius"/>
    </source>
</evidence>
<dbReference type="PANTHER" id="PTHR31325">
    <property type="entry name" value="OS01G0798800 PROTEIN-RELATED"/>
    <property type="match status" value="1"/>
</dbReference>
<dbReference type="Pfam" id="PF13968">
    <property type="entry name" value="DUF4220"/>
    <property type="match status" value="1"/>
</dbReference>
<dbReference type="AlphaFoldDB" id="A0ABD3IZ56"/>
<dbReference type="EMBL" id="JBJKBG010000010">
    <property type="protein sequence ID" value="KAL3719155.1"/>
    <property type="molecule type" value="Genomic_DNA"/>
</dbReference>
<feature type="coiled-coil region" evidence="1">
    <location>
        <begin position="686"/>
        <end position="723"/>
    </location>
</feature>
<feature type="transmembrane region" description="Helical" evidence="2">
    <location>
        <begin position="51"/>
        <end position="71"/>
    </location>
</feature>
<organism evidence="4 5">
    <name type="scientific">Eucalyptus globulus</name>
    <name type="common">Tasmanian blue gum</name>
    <dbReference type="NCBI Taxonomy" id="34317"/>
    <lineage>
        <taxon>Eukaryota</taxon>
        <taxon>Viridiplantae</taxon>
        <taxon>Streptophyta</taxon>
        <taxon>Embryophyta</taxon>
        <taxon>Tracheophyta</taxon>
        <taxon>Spermatophyta</taxon>
        <taxon>Magnoliopsida</taxon>
        <taxon>eudicotyledons</taxon>
        <taxon>Gunneridae</taxon>
        <taxon>Pentapetalae</taxon>
        <taxon>rosids</taxon>
        <taxon>malvids</taxon>
        <taxon>Myrtales</taxon>
        <taxon>Myrtaceae</taxon>
        <taxon>Myrtoideae</taxon>
        <taxon>Eucalypteae</taxon>
        <taxon>Eucalyptus</taxon>
    </lineage>
</organism>